<evidence type="ECO:0000256" key="1">
    <source>
        <dbReference type="SAM" id="MobiDB-lite"/>
    </source>
</evidence>
<organism evidence="2">
    <name type="scientific">viral metagenome</name>
    <dbReference type="NCBI Taxonomy" id="1070528"/>
    <lineage>
        <taxon>unclassified sequences</taxon>
        <taxon>metagenomes</taxon>
        <taxon>organismal metagenomes</taxon>
    </lineage>
</organism>
<accession>A0A6C0LWH7</accession>
<dbReference type="EMBL" id="MN740559">
    <property type="protein sequence ID" value="QHU33592.1"/>
    <property type="molecule type" value="Genomic_DNA"/>
</dbReference>
<proteinExistence type="predicted"/>
<protein>
    <submittedName>
        <fullName evidence="2">Uncharacterized protein</fullName>
    </submittedName>
</protein>
<dbReference type="AlphaFoldDB" id="A0A6C0LWH7"/>
<reference evidence="2" key="1">
    <citation type="journal article" date="2020" name="Nature">
        <title>Giant virus diversity and host interactions through global metagenomics.</title>
        <authorList>
            <person name="Schulz F."/>
            <person name="Roux S."/>
            <person name="Paez-Espino D."/>
            <person name="Jungbluth S."/>
            <person name="Walsh D.A."/>
            <person name="Denef V.J."/>
            <person name="McMahon K.D."/>
            <person name="Konstantinidis K.T."/>
            <person name="Eloe-Fadrosh E.A."/>
            <person name="Kyrpides N.C."/>
            <person name="Woyke T."/>
        </authorList>
    </citation>
    <scope>NUCLEOTIDE SEQUENCE</scope>
    <source>
        <strain evidence="2">GVMAG-S-1016704-121</strain>
    </source>
</reference>
<sequence>MTLNTDDVECNNAGGNCPKYDAVKADGIKDSKDSKKVVQSKKVKADRKAKRTAAKKVKADKKKTTRTQRLARSARFWKWFSKQTPEVQYEVMAKAPPSRSAGMAAPAAGSSGAAAKGANVAK</sequence>
<feature type="compositionally biased region" description="Basic residues" evidence="1">
    <location>
        <begin position="38"/>
        <end position="66"/>
    </location>
</feature>
<feature type="region of interest" description="Disordered" evidence="1">
    <location>
        <begin position="33"/>
        <end position="68"/>
    </location>
</feature>
<feature type="region of interest" description="Disordered" evidence="1">
    <location>
        <begin position="95"/>
        <end position="122"/>
    </location>
</feature>
<evidence type="ECO:0000313" key="2">
    <source>
        <dbReference type="EMBL" id="QHU33592.1"/>
    </source>
</evidence>
<name>A0A6C0LWH7_9ZZZZ</name>